<reference evidence="2" key="1">
    <citation type="submission" date="2019-08" db="EMBL/GenBank/DDBJ databases">
        <authorList>
            <person name="Kucharzyk K."/>
            <person name="Murdoch R.W."/>
            <person name="Higgins S."/>
            <person name="Loffler F."/>
        </authorList>
    </citation>
    <scope>NUCLEOTIDE SEQUENCE</scope>
</reference>
<dbReference type="EMBL" id="VSSQ01064001">
    <property type="protein sequence ID" value="MPN16980.1"/>
    <property type="molecule type" value="Genomic_DNA"/>
</dbReference>
<comment type="caution">
    <text evidence="2">The sequence shown here is derived from an EMBL/GenBank/DDBJ whole genome shotgun (WGS) entry which is preliminary data.</text>
</comment>
<sequence length="200" mass="21426">MGAPFGPSRFAVDQPGEISFKPASDSGGHRRGQVIFQQFRGQRHLRQMDGVDHAVAASGTASPDGLGVIQMRTHGAGRIDEPCPEDCGAAVQIALVAIPAAGQGQRRDLTAHSDHQFAVAVETVRIAQSVAADIGTVGRLRRRPPVIGLGVEFVGRARRKMGAGVGDGDDFLLQHRVCPIAHDQFLNLQLKMVPEFRPEK</sequence>
<accession>A0A645FSV1</accession>
<gene>
    <name evidence="2" type="ORF">SDC9_164329</name>
</gene>
<feature type="region of interest" description="Disordered" evidence="1">
    <location>
        <begin position="1"/>
        <end position="31"/>
    </location>
</feature>
<dbReference type="AlphaFoldDB" id="A0A645FSV1"/>
<name>A0A645FSV1_9ZZZZ</name>
<organism evidence="2">
    <name type="scientific">bioreactor metagenome</name>
    <dbReference type="NCBI Taxonomy" id="1076179"/>
    <lineage>
        <taxon>unclassified sequences</taxon>
        <taxon>metagenomes</taxon>
        <taxon>ecological metagenomes</taxon>
    </lineage>
</organism>
<evidence type="ECO:0000256" key="1">
    <source>
        <dbReference type="SAM" id="MobiDB-lite"/>
    </source>
</evidence>
<protein>
    <submittedName>
        <fullName evidence="2">Uncharacterized protein</fullName>
    </submittedName>
</protein>
<proteinExistence type="predicted"/>
<evidence type="ECO:0000313" key="2">
    <source>
        <dbReference type="EMBL" id="MPN16980.1"/>
    </source>
</evidence>